<keyword evidence="1" id="KW-0472">Membrane</keyword>
<keyword evidence="1" id="KW-0812">Transmembrane</keyword>
<dbReference type="Gene3D" id="3.40.50.300">
    <property type="entry name" value="P-loop containing nucleotide triphosphate hydrolases"/>
    <property type="match status" value="1"/>
</dbReference>
<dbReference type="Proteomes" id="UP000239068">
    <property type="component" value="Unassembled WGS sequence"/>
</dbReference>
<evidence type="ECO:0008006" key="4">
    <source>
        <dbReference type="Google" id="ProtNLM"/>
    </source>
</evidence>
<feature type="transmembrane region" description="Helical" evidence="1">
    <location>
        <begin position="142"/>
        <end position="161"/>
    </location>
</feature>
<dbReference type="SUPFAM" id="SSF52540">
    <property type="entry name" value="P-loop containing nucleoside triphosphate hydrolases"/>
    <property type="match status" value="1"/>
</dbReference>
<feature type="transmembrane region" description="Helical" evidence="1">
    <location>
        <begin position="33"/>
        <end position="57"/>
    </location>
</feature>
<name>A0A2S7WZ77_9FLAO</name>
<dbReference type="InterPro" id="IPR027417">
    <property type="entry name" value="P-loop_NTPase"/>
</dbReference>
<feature type="transmembrane region" description="Helical" evidence="1">
    <location>
        <begin position="109"/>
        <end position="135"/>
    </location>
</feature>
<reference evidence="2 3" key="1">
    <citation type="submission" date="2016-12" db="EMBL/GenBank/DDBJ databases">
        <title>Trade-off between light-utilization and light-protection in marine flavobacteria.</title>
        <authorList>
            <person name="Kumagai Y."/>
            <person name="Yoshizawa S."/>
            <person name="Kogure K."/>
            <person name="Iwasaki W."/>
        </authorList>
    </citation>
    <scope>NUCLEOTIDE SEQUENCE [LARGE SCALE GENOMIC DNA]</scope>
    <source>
        <strain evidence="2 3">ATCC 43844</strain>
    </source>
</reference>
<evidence type="ECO:0000313" key="3">
    <source>
        <dbReference type="Proteomes" id="UP000239068"/>
    </source>
</evidence>
<evidence type="ECO:0000256" key="1">
    <source>
        <dbReference type="SAM" id="Phobius"/>
    </source>
</evidence>
<comment type="caution">
    <text evidence="2">The sequence shown here is derived from an EMBL/GenBank/DDBJ whole genome shotgun (WGS) entry which is preliminary data.</text>
</comment>
<proteinExistence type="predicted"/>
<sequence length="349" mass="40538">MKKNNKIPFKRILQQLNADLIGKDSYRGVTLTYAWLANQFGHISLGFIPTFLVYYFLHTSVLKSALYVAIFWSLFELYNFLGPLLSKRKSNTDVLSNQPKKTYVFKPRWFNVAFDTFTDVCFFTLGCFLFAFCILKLDDNDILIVLSILGLYLAFATRYWYVTKMYQFYARFPFQFRLSQWNFNINASDKLKVENFLSAKTNGNHLLIFGSLGAGKTSLGVGMLNELSIQNNSCLYVNAIKMFNYFFKEEGDLVSAYEIWNWKTANFLMIDDINPSEPIQDELISPTKLLSFIDTLKPENQKNRETLKNKNIIWVLGSKQSLDESHVDEWKDMLLKIGIEQHKIATINL</sequence>
<keyword evidence="3" id="KW-1185">Reference proteome</keyword>
<dbReference type="EMBL" id="MSCM01000001">
    <property type="protein sequence ID" value="PQJ82884.1"/>
    <property type="molecule type" value="Genomic_DNA"/>
</dbReference>
<protein>
    <recommendedName>
        <fullName evidence="4">ATP-binding protein</fullName>
    </recommendedName>
</protein>
<accession>A0A2S7WZ77</accession>
<organism evidence="2 3">
    <name type="scientific">Polaribacter glomeratus</name>
    <dbReference type="NCBI Taxonomy" id="102"/>
    <lineage>
        <taxon>Bacteria</taxon>
        <taxon>Pseudomonadati</taxon>
        <taxon>Bacteroidota</taxon>
        <taxon>Flavobacteriia</taxon>
        <taxon>Flavobacteriales</taxon>
        <taxon>Flavobacteriaceae</taxon>
    </lineage>
</organism>
<evidence type="ECO:0000313" key="2">
    <source>
        <dbReference type="EMBL" id="PQJ82884.1"/>
    </source>
</evidence>
<dbReference type="RefSeq" id="WP_105021429.1">
    <property type="nucleotide sequence ID" value="NZ_MSCM01000001.1"/>
</dbReference>
<gene>
    <name evidence="2" type="ORF">BTO16_09970</name>
</gene>
<keyword evidence="1" id="KW-1133">Transmembrane helix</keyword>
<dbReference type="AlphaFoldDB" id="A0A2S7WZ77"/>
<dbReference type="OrthoDB" id="927105at2"/>
<feature type="transmembrane region" description="Helical" evidence="1">
    <location>
        <begin position="64"/>
        <end position="81"/>
    </location>
</feature>